<dbReference type="CDD" id="cd00158">
    <property type="entry name" value="RHOD"/>
    <property type="match status" value="1"/>
</dbReference>
<dbReference type="Gene3D" id="3.40.250.10">
    <property type="entry name" value="Rhodanese-like domain"/>
    <property type="match status" value="2"/>
</dbReference>
<dbReference type="SMART" id="SM00849">
    <property type="entry name" value="Lactamase_B"/>
    <property type="match status" value="1"/>
</dbReference>
<dbReference type="GO" id="GO:0046872">
    <property type="term" value="F:metal ion binding"/>
    <property type="evidence" value="ECO:0007669"/>
    <property type="project" value="UniProtKB-KW"/>
</dbReference>
<feature type="domain" description="Rhodanese" evidence="2">
    <location>
        <begin position="382"/>
        <end position="464"/>
    </location>
</feature>
<keyword evidence="1" id="KW-0479">Metal-binding</keyword>
<keyword evidence="4" id="KW-1185">Reference proteome</keyword>
<dbReference type="GO" id="GO:0006749">
    <property type="term" value="P:glutathione metabolic process"/>
    <property type="evidence" value="ECO:0007669"/>
    <property type="project" value="InterPro"/>
</dbReference>
<dbReference type="GO" id="GO:0050313">
    <property type="term" value="F:sulfur dioxygenase activity"/>
    <property type="evidence" value="ECO:0007669"/>
    <property type="project" value="InterPro"/>
</dbReference>
<dbReference type="InterPro" id="IPR001279">
    <property type="entry name" value="Metallo-B-lactamas"/>
</dbReference>
<dbReference type="SUPFAM" id="SSF52821">
    <property type="entry name" value="Rhodanese/Cell cycle control phosphatase"/>
    <property type="match status" value="2"/>
</dbReference>
<dbReference type="RefSeq" id="WP_091694876.1">
    <property type="nucleotide sequence ID" value="NZ_FPCG01000002.1"/>
</dbReference>
<evidence type="ECO:0000313" key="4">
    <source>
        <dbReference type="Proteomes" id="UP000198881"/>
    </source>
</evidence>
<sequence length="486" mass="52424">MLLERIYDEDLAQASYFIGCQAQGEAIVVDPRRDIQPYLDLADHHGMTITAVTETHIHADFLSGTRELAAATGAQIYLSGEGGEDWTYGFEGVLLKDLDTITLGNITITARHTPGHTPEHLSYLVTDGAFTDEPGYYLTGDFVFSGDLGRPDLLDEAAGFQDTRFAGAKQLFASLKTSFLTLPDHVQVFPGHGAGSACGKALGALPSTTVGYERRFAWWAPYLQNDDEQGFIDELLDGQPDAHAYFARMKRQNKQGPALLGQLSALQQLDNREIARGLQNGTLAFVDTRPVDQVHRGTVTGALSIPDASKAATHGGWAYDPESEDTPLVPLAQDSEQAEEIRDHLVRVGIDHVAGYTPTLEGLETSVPATLAPQDLESFLEKTPGAHLLDVRNRTEHAQGHVPGSQQLNAGKVLFHQEELPAQDAGPLVTYCQSGLRNSVAASALRRAGYEVVELEGSYAGWSAWTAHSGAAQPTDLNAAAQEGAR</sequence>
<evidence type="ECO:0000259" key="2">
    <source>
        <dbReference type="PROSITE" id="PS50206"/>
    </source>
</evidence>
<dbReference type="EMBL" id="FPCG01000002">
    <property type="protein sequence ID" value="SFV21357.1"/>
    <property type="molecule type" value="Genomic_DNA"/>
</dbReference>
<dbReference type="InterPro" id="IPR051682">
    <property type="entry name" value="Mito_Persulfide_Diox"/>
</dbReference>
<dbReference type="SMART" id="SM00450">
    <property type="entry name" value="RHOD"/>
    <property type="match status" value="2"/>
</dbReference>
<dbReference type="Pfam" id="PF00753">
    <property type="entry name" value="Lactamase_B"/>
    <property type="match status" value="1"/>
</dbReference>
<dbReference type="Proteomes" id="UP000198881">
    <property type="component" value="Unassembled WGS sequence"/>
</dbReference>
<dbReference type="Gene3D" id="3.60.15.10">
    <property type="entry name" value="Ribonuclease Z/Hydroxyacylglutathione hydrolase-like"/>
    <property type="match status" value="1"/>
</dbReference>
<evidence type="ECO:0000256" key="1">
    <source>
        <dbReference type="ARBA" id="ARBA00022723"/>
    </source>
</evidence>
<dbReference type="Pfam" id="PF00581">
    <property type="entry name" value="Rhodanese"/>
    <property type="match status" value="1"/>
</dbReference>
<dbReference type="InterPro" id="IPR036873">
    <property type="entry name" value="Rhodanese-like_dom_sf"/>
</dbReference>
<dbReference type="SUPFAM" id="SSF56281">
    <property type="entry name" value="Metallo-hydrolase/oxidoreductase"/>
    <property type="match status" value="1"/>
</dbReference>
<dbReference type="InterPro" id="IPR044528">
    <property type="entry name" value="POD-like_MBL-fold"/>
</dbReference>
<dbReference type="PROSITE" id="PS50206">
    <property type="entry name" value="RHODANESE_3"/>
    <property type="match status" value="1"/>
</dbReference>
<accession>A0A1I7MHG3</accession>
<dbReference type="InterPro" id="IPR001763">
    <property type="entry name" value="Rhodanese-like_dom"/>
</dbReference>
<dbReference type="PANTHER" id="PTHR43084:SF1">
    <property type="entry name" value="PERSULFIDE DIOXYGENASE ETHE1, MITOCHONDRIAL"/>
    <property type="match status" value="1"/>
</dbReference>
<name>A0A1I7MHG3_9MICC</name>
<dbReference type="OrthoDB" id="3196337at2"/>
<keyword evidence="3" id="KW-0378">Hydrolase</keyword>
<proteinExistence type="predicted"/>
<evidence type="ECO:0000313" key="3">
    <source>
        <dbReference type="EMBL" id="SFV21357.1"/>
    </source>
</evidence>
<protein>
    <submittedName>
        <fullName evidence="3">Hydroxyacylglutathione hydrolase</fullName>
    </submittedName>
</protein>
<dbReference type="FunFam" id="3.60.15.10:FF:000030">
    <property type="entry name" value="Metallo-beta-lactamase family protein"/>
    <property type="match status" value="1"/>
</dbReference>
<dbReference type="InterPro" id="IPR036866">
    <property type="entry name" value="RibonucZ/Hydroxyglut_hydro"/>
</dbReference>
<dbReference type="PANTHER" id="PTHR43084">
    <property type="entry name" value="PERSULFIDE DIOXYGENASE ETHE1"/>
    <property type="match status" value="1"/>
</dbReference>
<dbReference type="CDD" id="cd07724">
    <property type="entry name" value="POD-like_MBL-fold"/>
    <property type="match status" value="1"/>
</dbReference>
<gene>
    <name evidence="3" type="ORF">SAMN04487966_102315</name>
</gene>
<dbReference type="GO" id="GO:0070813">
    <property type="term" value="P:hydrogen sulfide metabolic process"/>
    <property type="evidence" value="ECO:0007669"/>
    <property type="project" value="TreeGrafter"/>
</dbReference>
<organism evidence="3 4">
    <name type="scientific">Micrococcus terreus</name>
    <dbReference type="NCBI Taxonomy" id="574650"/>
    <lineage>
        <taxon>Bacteria</taxon>
        <taxon>Bacillati</taxon>
        <taxon>Actinomycetota</taxon>
        <taxon>Actinomycetes</taxon>
        <taxon>Micrococcales</taxon>
        <taxon>Micrococcaceae</taxon>
        <taxon>Micrococcus</taxon>
    </lineage>
</organism>
<reference evidence="3 4" key="1">
    <citation type="submission" date="2016-10" db="EMBL/GenBank/DDBJ databases">
        <authorList>
            <person name="de Groot N.N."/>
        </authorList>
    </citation>
    <scope>NUCLEOTIDE SEQUENCE [LARGE SCALE GENOMIC DNA]</scope>
    <source>
        <strain evidence="3 4">CGMCC 1.7054</strain>
    </source>
</reference>
<dbReference type="STRING" id="574650.SAMN04487966_102315"/>
<dbReference type="GO" id="GO:0016787">
    <property type="term" value="F:hydrolase activity"/>
    <property type="evidence" value="ECO:0007669"/>
    <property type="project" value="UniProtKB-KW"/>
</dbReference>
<dbReference type="AlphaFoldDB" id="A0A1I7MHG3"/>